<organism evidence="4 5">
    <name type="scientific">Persicobacter psychrovividus</name>
    <dbReference type="NCBI Taxonomy" id="387638"/>
    <lineage>
        <taxon>Bacteria</taxon>
        <taxon>Pseudomonadati</taxon>
        <taxon>Bacteroidota</taxon>
        <taxon>Cytophagia</taxon>
        <taxon>Cytophagales</taxon>
        <taxon>Persicobacteraceae</taxon>
        <taxon>Persicobacter</taxon>
    </lineage>
</organism>
<sequence length="494" mass="55313">MKTHFIKFALLLFSFFVLGDLKAQNTFLSQHDYVPYYTNPAAVGQENFDRLLIHYRNTTLGSGFGLKNTMAGYSHPLYDSKHKRRFGAVSGSVSDFRSGTAGAFTNTQAMAGFNYNLPIARNHQIGVGMQGSYSFLRIDWTRLTTDAQWIMGNFDPSADLGENLDFTKNDQFNINVGMNWMWFDDAGRINGTFGVAMYDAVNSRNFIQDERTSGTQSYVLSGEVKVAKFDHLALRPMGRAVIQTNSNTYEAGLKLAYEPDMIHQPSVALSSYYRFDQAMVIAMQVYFQNLSLGISYDIPTGSKVGGQLGANNAIEFGASFHFGHMRAQRALGADKAPYVAPATLQHVKPSTIPSRKMKVQEQEQPPSIVDVNQERMEEDLRNEIENTKLRFALGKFDLTEDSDKKLQRIAEIMAKYPNTKILILGHTCTIGDEDINKFVGTERALAARDRLVEAGVPRGNIRIKGMSYTQPIATNDTDDGRAKNRRAQFIIIDQ</sequence>
<dbReference type="PROSITE" id="PS51123">
    <property type="entry name" value="OMPA_2"/>
    <property type="match status" value="1"/>
</dbReference>
<feature type="signal peptide" evidence="2">
    <location>
        <begin position="1"/>
        <end position="23"/>
    </location>
</feature>
<proteinExistence type="predicted"/>
<dbReference type="SUPFAM" id="SSF103088">
    <property type="entry name" value="OmpA-like"/>
    <property type="match status" value="1"/>
</dbReference>
<keyword evidence="1" id="KW-0472">Membrane</keyword>
<dbReference type="RefSeq" id="WP_332921897.1">
    <property type="nucleotide sequence ID" value="NZ_AP025293.1"/>
</dbReference>
<dbReference type="InterPro" id="IPR050330">
    <property type="entry name" value="Bact_OuterMem_StrucFunc"/>
</dbReference>
<evidence type="ECO:0000313" key="4">
    <source>
        <dbReference type="EMBL" id="BDD01046.1"/>
    </source>
</evidence>
<reference evidence="4 5" key="1">
    <citation type="submission" date="2021-12" db="EMBL/GenBank/DDBJ databases">
        <title>Genome sequencing of bacteria with rrn-lacking chromosome and rrn-plasmid.</title>
        <authorList>
            <person name="Anda M."/>
            <person name="Iwasaki W."/>
        </authorList>
    </citation>
    <scope>NUCLEOTIDE SEQUENCE [LARGE SCALE GENOMIC DNA]</scope>
    <source>
        <strain evidence="4 5">NBRC 101262</strain>
        <plasmid evidence="4 5">pPP1</plasmid>
    </source>
</reference>
<geneLocation type="plasmid" evidence="4 5">
    <name>pPP1</name>
</geneLocation>
<accession>A0ABM7VJ77</accession>
<evidence type="ECO:0000313" key="5">
    <source>
        <dbReference type="Proteomes" id="UP001354989"/>
    </source>
</evidence>
<dbReference type="InterPro" id="IPR019861">
    <property type="entry name" value="PorP/SprF_Bacteroidetes"/>
</dbReference>
<dbReference type="InterPro" id="IPR036737">
    <property type="entry name" value="OmpA-like_sf"/>
</dbReference>
<evidence type="ECO:0000256" key="1">
    <source>
        <dbReference type="PROSITE-ProRule" id="PRU00473"/>
    </source>
</evidence>
<protein>
    <recommendedName>
        <fullName evidence="3">OmpA-like domain-containing protein</fullName>
    </recommendedName>
</protein>
<dbReference type="NCBIfam" id="TIGR03519">
    <property type="entry name" value="T9SS_PorP_fam"/>
    <property type="match status" value="1"/>
</dbReference>
<keyword evidence="4" id="KW-0614">Plasmid</keyword>
<name>A0ABM7VJ77_9BACT</name>
<dbReference type="PANTHER" id="PTHR30329:SF21">
    <property type="entry name" value="LIPOPROTEIN YIAD-RELATED"/>
    <property type="match status" value="1"/>
</dbReference>
<evidence type="ECO:0000259" key="3">
    <source>
        <dbReference type="PROSITE" id="PS51123"/>
    </source>
</evidence>
<gene>
    <name evidence="4" type="ORF">PEPS_33260</name>
</gene>
<dbReference type="Gene3D" id="3.30.1330.60">
    <property type="entry name" value="OmpA-like domain"/>
    <property type="match status" value="1"/>
</dbReference>
<evidence type="ECO:0000256" key="2">
    <source>
        <dbReference type="SAM" id="SignalP"/>
    </source>
</evidence>
<dbReference type="PANTHER" id="PTHR30329">
    <property type="entry name" value="STATOR ELEMENT OF FLAGELLAR MOTOR COMPLEX"/>
    <property type="match status" value="1"/>
</dbReference>
<dbReference type="InterPro" id="IPR006665">
    <property type="entry name" value="OmpA-like"/>
</dbReference>
<feature type="domain" description="OmpA-like" evidence="3">
    <location>
        <begin position="378"/>
        <end position="494"/>
    </location>
</feature>
<dbReference type="Proteomes" id="UP001354989">
    <property type="component" value="Plasmid pPP1"/>
</dbReference>
<dbReference type="Pfam" id="PF11751">
    <property type="entry name" value="PorP_SprF"/>
    <property type="match status" value="1"/>
</dbReference>
<keyword evidence="2" id="KW-0732">Signal</keyword>
<dbReference type="CDD" id="cd07185">
    <property type="entry name" value="OmpA_C-like"/>
    <property type="match status" value="1"/>
</dbReference>
<keyword evidence="5" id="KW-1185">Reference proteome</keyword>
<dbReference type="EMBL" id="AP025293">
    <property type="protein sequence ID" value="BDD01046.1"/>
    <property type="molecule type" value="Genomic_DNA"/>
</dbReference>
<dbReference type="Pfam" id="PF00691">
    <property type="entry name" value="OmpA"/>
    <property type="match status" value="1"/>
</dbReference>
<feature type="chain" id="PRO_5045986605" description="OmpA-like domain-containing protein" evidence="2">
    <location>
        <begin position="24"/>
        <end position="494"/>
    </location>
</feature>